<feature type="transmembrane region" description="Helical" evidence="1">
    <location>
        <begin position="116"/>
        <end position="137"/>
    </location>
</feature>
<feature type="transmembrane region" description="Helical" evidence="1">
    <location>
        <begin position="182"/>
        <end position="200"/>
    </location>
</feature>
<feature type="transmembrane region" description="Helical" evidence="1">
    <location>
        <begin position="207"/>
        <end position="228"/>
    </location>
</feature>
<dbReference type="InterPro" id="IPR037185">
    <property type="entry name" value="EmrE-like"/>
</dbReference>
<accession>A0A9Q1HF03</accession>
<feature type="transmembrane region" description="Helical" evidence="1">
    <location>
        <begin position="234"/>
        <end position="254"/>
    </location>
</feature>
<keyword evidence="1" id="KW-0472">Membrane</keyword>
<dbReference type="EMBL" id="JAIZAY010000004">
    <property type="protein sequence ID" value="KAJ8043515.1"/>
    <property type="molecule type" value="Genomic_DNA"/>
</dbReference>
<feature type="transmembrane region" description="Helical" evidence="1">
    <location>
        <begin position="37"/>
        <end position="57"/>
    </location>
</feature>
<reference evidence="3" key="1">
    <citation type="submission" date="2021-10" db="EMBL/GenBank/DDBJ databases">
        <title>Tropical sea cucumber genome reveals ecological adaptation and Cuvierian tubules defense mechanism.</title>
        <authorList>
            <person name="Chen T."/>
        </authorList>
    </citation>
    <scope>NUCLEOTIDE SEQUENCE</scope>
    <source>
        <strain evidence="3">Nanhai2018</strain>
        <tissue evidence="3">Muscle</tissue>
    </source>
</reference>
<name>A0A9Q1HF03_HOLLE</name>
<dbReference type="PANTHER" id="PTHR22911">
    <property type="entry name" value="ACYL-MALONYL CONDENSING ENZYME-RELATED"/>
    <property type="match status" value="1"/>
</dbReference>
<sequence length="260" mass="28592">MAAIFIRSSFLFIFVVSVSWKLSEEYDWLDILYNNAFGFFDVISLCCSAVAMLYTRISDVSSIMFNEPIPAAIMACIFFGESFDIIDGALAITNGIGLVLICKISMDNSEHPDESSLFGIILSFGSLLCGTVVAIIGRALAHRNKADPSLMLVMVAFNGVIWPSIYLSVTSSWSLPTKGHDLLISLLLGLVTAFSAYAFTKLLKTENALLATISLTLCIPLTFFYDVLFKRRIVVWQTALGACLTIGSTICLYVKNYQFT</sequence>
<dbReference type="SUPFAM" id="SSF103481">
    <property type="entry name" value="Multidrug resistance efflux transporter EmrE"/>
    <property type="match status" value="1"/>
</dbReference>
<keyword evidence="1" id="KW-1133">Transmembrane helix</keyword>
<dbReference type="Proteomes" id="UP001152320">
    <property type="component" value="Chromosome 4"/>
</dbReference>
<dbReference type="InterPro" id="IPR000620">
    <property type="entry name" value="EamA_dom"/>
</dbReference>
<feature type="transmembrane region" description="Helical" evidence="1">
    <location>
        <begin position="149"/>
        <end position="170"/>
    </location>
</feature>
<dbReference type="Pfam" id="PF00892">
    <property type="entry name" value="EamA"/>
    <property type="match status" value="1"/>
</dbReference>
<gene>
    <name evidence="3" type="ORF">HOLleu_10632</name>
</gene>
<feature type="transmembrane region" description="Helical" evidence="1">
    <location>
        <begin position="69"/>
        <end position="96"/>
    </location>
</feature>
<evidence type="ECO:0000256" key="1">
    <source>
        <dbReference type="SAM" id="Phobius"/>
    </source>
</evidence>
<keyword evidence="4" id="KW-1185">Reference proteome</keyword>
<protein>
    <recommendedName>
        <fullName evidence="2">EamA domain-containing protein</fullName>
    </recommendedName>
</protein>
<evidence type="ECO:0000313" key="4">
    <source>
        <dbReference type="Proteomes" id="UP001152320"/>
    </source>
</evidence>
<proteinExistence type="predicted"/>
<dbReference type="GO" id="GO:0016020">
    <property type="term" value="C:membrane"/>
    <property type="evidence" value="ECO:0007669"/>
    <property type="project" value="InterPro"/>
</dbReference>
<feature type="domain" description="EamA" evidence="2">
    <location>
        <begin position="5"/>
        <end position="101"/>
    </location>
</feature>
<evidence type="ECO:0000313" key="3">
    <source>
        <dbReference type="EMBL" id="KAJ8043515.1"/>
    </source>
</evidence>
<dbReference type="OrthoDB" id="306876at2759"/>
<evidence type="ECO:0000259" key="2">
    <source>
        <dbReference type="Pfam" id="PF00892"/>
    </source>
</evidence>
<dbReference type="AlphaFoldDB" id="A0A9Q1HF03"/>
<keyword evidence="1" id="KW-0812">Transmembrane</keyword>
<comment type="caution">
    <text evidence="3">The sequence shown here is derived from an EMBL/GenBank/DDBJ whole genome shotgun (WGS) entry which is preliminary data.</text>
</comment>
<organism evidence="3 4">
    <name type="scientific">Holothuria leucospilota</name>
    <name type="common">Black long sea cucumber</name>
    <name type="synonym">Mertensiothuria leucospilota</name>
    <dbReference type="NCBI Taxonomy" id="206669"/>
    <lineage>
        <taxon>Eukaryota</taxon>
        <taxon>Metazoa</taxon>
        <taxon>Echinodermata</taxon>
        <taxon>Eleutherozoa</taxon>
        <taxon>Echinozoa</taxon>
        <taxon>Holothuroidea</taxon>
        <taxon>Aspidochirotacea</taxon>
        <taxon>Aspidochirotida</taxon>
        <taxon>Holothuriidae</taxon>
        <taxon>Holothuria</taxon>
    </lineage>
</organism>